<keyword evidence="1" id="KW-0732">Signal</keyword>
<evidence type="ECO:0000256" key="1">
    <source>
        <dbReference type="SAM" id="SignalP"/>
    </source>
</evidence>
<evidence type="ECO:0000313" key="2">
    <source>
        <dbReference type="EMBL" id="MFD1693892.1"/>
    </source>
</evidence>
<sequence length="170" mass="18199">MRLVSALALALLTDLARPAMAGEAAVPEFFRDGQRYVARADQCAEPASSDREDLRSITALGISAYEYGCGFLAFLPSKDALSGEIHGWVAQASCGDDSGIERPDSFYLALQPDGKRLQVQSQNEYATGEALLLLELRHPELSAMSSGEGQDPYEAASFISGEYVACEGAQ</sequence>
<keyword evidence="3" id="KW-1185">Reference proteome</keyword>
<dbReference type="RefSeq" id="WP_149894262.1">
    <property type="nucleotide sequence ID" value="NZ_JBHUFA010000001.1"/>
</dbReference>
<accession>A0ABW4JQW2</accession>
<name>A0ABW4JQW2_9HYPH</name>
<evidence type="ECO:0000313" key="3">
    <source>
        <dbReference type="Proteomes" id="UP001597327"/>
    </source>
</evidence>
<organism evidence="2 3">
    <name type="scientific">Roseibium aestuarii</name>
    <dbReference type="NCBI Taxonomy" id="2600299"/>
    <lineage>
        <taxon>Bacteria</taxon>
        <taxon>Pseudomonadati</taxon>
        <taxon>Pseudomonadota</taxon>
        <taxon>Alphaproteobacteria</taxon>
        <taxon>Hyphomicrobiales</taxon>
        <taxon>Stappiaceae</taxon>
        <taxon>Roseibium</taxon>
    </lineage>
</organism>
<proteinExistence type="predicted"/>
<dbReference type="Proteomes" id="UP001597327">
    <property type="component" value="Unassembled WGS sequence"/>
</dbReference>
<evidence type="ECO:0008006" key="4">
    <source>
        <dbReference type="Google" id="ProtNLM"/>
    </source>
</evidence>
<comment type="caution">
    <text evidence="2">The sequence shown here is derived from an EMBL/GenBank/DDBJ whole genome shotgun (WGS) entry which is preliminary data.</text>
</comment>
<feature type="chain" id="PRO_5046873121" description="NlpE-like protein" evidence="1">
    <location>
        <begin position="22"/>
        <end position="170"/>
    </location>
</feature>
<feature type="signal peptide" evidence="1">
    <location>
        <begin position="1"/>
        <end position="21"/>
    </location>
</feature>
<gene>
    <name evidence="2" type="ORF">ACFSC7_00030</name>
</gene>
<protein>
    <recommendedName>
        <fullName evidence="4">NlpE-like protein</fullName>
    </recommendedName>
</protein>
<reference evidence="3" key="1">
    <citation type="journal article" date="2019" name="Int. J. Syst. Evol. Microbiol.">
        <title>The Global Catalogue of Microorganisms (GCM) 10K type strain sequencing project: providing services to taxonomists for standard genome sequencing and annotation.</title>
        <authorList>
            <consortium name="The Broad Institute Genomics Platform"/>
            <consortium name="The Broad Institute Genome Sequencing Center for Infectious Disease"/>
            <person name="Wu L."/>
            <person name="Ma J."/>
        </authorList>
    </citation>
    <scope>NUCLEOTIDE SEQUENCE [LARGE SCALE GENOMIC DNA]</scope>
    <source>
        <strain evidence="3">JCM 3369</strain>
    </source>
</reference>
<dbReference type="EMBL" id="JBHUFA010000001">
    <property type="protein sequence ID" value="MFD1693892.1"/>
    <property type="molecule type" value="Genomic_DNA"/>
</dbReference>